<reference evidence="9 10" key="1">
    <citation type="submission" date="2019-02" db="EMBL/GenBank/DDBJ databases">
        <title>Deep-cultivation of Planctomycetes and their phenomic and genomic characterization uncovers novel biology.</title>
        <authorList>
            <person name="Wiegand S."/>
            <person name="Jogler M."/>
            <person name="Boedeker C."/>
            <person name="Pinto D."/>
            <person name="Vollmers J."/>
            <person name="Rivas-Marin E."/>
            <person name="Kohn T."/>
            <person name="Peeters S.H."/>
            <person name="Heuer A."/>
            <person name="Rast P."/>
            <person name="Oberbeckmann S."/>
            <person name="Bunk B."/>
            <person name="Jeske O."/>
            <person name="Meyerdierks A."/>
            <person name="Storesund J.E."/>
            <person name="Kallscheuer N."/>
            <person name="Luecker S."/>
            <person name="Lage O.M."/>
            <person name="Pohl T."/>
            <person name="Merkel B.J."/>
            <person name="Hornburger P."/>
            <person name="Mueller R.-W."/>
            <person name="Bruemmer F."/>
            <person name="Labrenz M."/>
            <person name="Spormann A.M."/>
            <person name="Op den Camp H."/>
            <person name="Overmann J."/>
            <person name="Amann R."/>
            <person name="Jetten M.S.M."/>
            <person name="Mascher T."/>
            <person name="Medema M.H."/>
            <person name="Devos D.P."/>
            <person name="Kaster A.-K."/>
            <person name="Ovreas L."/>
            <person name="Rohde M."/>
            <person name="Galperin M.Y."/>
            <person name="Jogler C."/>
        </authorList>
    </citation>
    <scope>NUCLEOTIDE SEQUENCE [LARGE SCALE GENOMIC DNA]</scope>
    <source>
        <strain evidence="9 10">CA12</strain>
    </source>
</reference>
<feature type="transmembrane region" description="Helical" evidence="8">
    <location>
        <begin position="129"/>
        <end position="145"/>
    </location>
</feature>
<feature type="transmembrane region" description="Helical" evidence="8">
    <location>
        <begin position="83"/>
        <end position="104"/>
    </location>
</feature>
<comment type="similarity">
    <text evidence="7">Belongs to the glycosyltransferase 87 family.</text>
</comment>
<protein>
    <recommendedName>
        <fullName evidence="11">DUF2029 domain-containing protein</fullName>
    </recommendedName>
</protein>
<gene>
    <name evidence="9" type="ORF">CA12_17260</name>
</gene>
<evidence type="ECO:0000313" key="9">
    <source>
        <dbReference type="EMBL" id="QDT15641.1"/>
    </source>
</evidence>
<evidence type="ECO:0000256" key="4">
    <source>
        <dbReference type="ARBA" id="ARBA00022692"/>
    </source>
</evidence>
<feature type="transmembrane region" description="Helical" evidence="8">
    <location>
        <begin position="302"/>
        <end position="321"/>
    </location>
</feature>
<proteinExistence type="inferred from homology"/>
<comment type="subcellular location">
    <subcellularLocation>
        <location evidence="1">Cell membrane</location>
        <topology evidence="1">Multi-pass membrane protein</topology>
    </subcellularLocation>
</comment>
<feature type="transmembrane region" description="Helical" evidence="8">
    <location>
        <begin position="423"/>
        <end position="442"/>
    </location>
</feature>
<keyword evidence="5 8" id="KW-1133">Transmembrane helix</keyword>
<organism evidence="9 10">
    <name type="scientific">Alienimonas californiensis</name>
    <dbReference type="NCBI Taxonomy" id="2527989"/>
    <lineage>
        <taxon>Bacteria</taxon>
        <taxon>Pseudomonadati</taxon>
        <taxon>Planctomycetota</taxon>
        <taxon>Planctomycetia</taxon>
        <taxon>Planctomycetales</taxon>
        <taxon>Planctomycetaceae</taxon>
        <taxon>Alienimonas</taxon>
    </lineage>
</organism>
<evidence type="ECO:0000256" key="6">
    <source>
        <dbReference type="ARBA" id="ARBA00023136"/>
    </source>
</evidence>
<evidence type="ECO:0000256" key="2">
    <source>
        <dbReference type="ARBA" id="ARBA00022475"/>
    </source>
</evidence>
<evidence type="ECO:0000256" key="8">
    <source>
        <dbReference type="SAM" id="Phobius"/>
    </source>
</evidence>
<dbReference type="KEGG" id="acaf:CA12_17260"/>
<name>A0A517P8E6_9PLAN</name>
<keyword evidence="4 8" id="KW-0812">Transmembrane</keyword>
<evidence type="ECO:0000256" key="7">
    <source>
        <dbReference type="ARBA" id="ARBA00024033"/>
    </source>
</evidence>
<keyword evidence="3" id="KW-0808">Transferase</keyword>
<dbReference type="InterPro" id="IPR018584">
    <property type="entry name" value="GT87"/>
</dbReference>
<accession>A0A517P8E6</accession>
<feature type="transmembrane region" description="Helical" evidence="8">
    <location>
        <begin position="369"/>
        <end position="386"/>
    </location>
</feature>
<keyword evidence="6 8" id="KW-0472">Membrane</keyword>
<dbReference type="Proteomes" id="UP000318741">
    <property type="component" value="Chromosome"/>
</dbReference>
<evidence type="ECO:0008006" key="11">
    <source>
        <dbReference type="Google" id="ProtNLM"/>
    </source>
</evidence>
<evidence type="ECO:0000256" key="1">
    <source>
        <dbReference type="ARBA" id="ARBA00004651"/>
    </source>
</evidence>
<dbReference type="GO" id="GO:0016758">
    <property type="term" value="F:hexosyltransferase activity"/>
    <property type="evidence" value="ECO:0007669"/>
    <property type="project" value="InterPro"/>
</dbReference>
<evidence type="ECO:0000313" key="10">
    <source>
        <dbReference type="Proteomes" id="UP000318741"/>
    </source>
</evidence>
<feature type="transmembrane region" description="Helical" evidence="8">
    <location>
        <begin position="176"/>
        <end position="199"/>
    </location>
</feature>
<dbReference type="AlphaFoldDB" id="A0A517P8E6"/>
<sequence length="454" mass="48569">MSIDRPTLLKVALGLFACGLLGVVIAAVRDKPGELPVYMRAAENLWAEQSIYDSADDPAFSYPPAFALVTLPLVPLNEYARRAAWWGLNLALLGGVLLAVRAAVRPALSGDGNGGGEGDEEDRRTRRRLWVCGGLTAVLGGRFALSPLAYQSHDLILLALMTTAAVCWTRRRNSRAGVAAGLAAALKATPLLAAAFFLLRRRWSALLAMALTIAAATFAPDALSSNPDRGPWVKTWAERFVAPVTPGGAPDVEHAWERWNPLNQSLAGTIARLTSDPSAERLERGGAVVTLRRLPVETSRRITLAAGAAVLLWLAWCTWLPREQDRPADPFEDDAAPPGGLTPGLRCLAELALTLGGMLLLSPMSSTQHFVFLLPGAAVIAARLVLHPRDLWNDLAAVLLFALGTLPAKDLIGDEAAEVVRSAGGHTACTLIVLWACGRLLWTDRRARAISPLP</sequence>
<dbReference type="EMBL" id="CP036265">
    <property type="protein sequence ID" value="QDT15641.1"/>
    <property type="molecule type" value="Genomic_DNA"/>
</dbReference>
<dbReference type="GO" id="GO:0005886">
    <property type="term" value="C:plasma membrane"/>
    <property type="evidence" value="ECO:0007669"/>
    <property type="project" value="UniProtKB-SubCell"/>
</dbReference>
<evidence type="ECO:0000256" key="3">
    <source>
        <dbReference type="ARBA" id="ARBA00022679"/>
    </source>
</evidence>
<evidence type="ECO:0000256" key="5">
    <source>
        <dbReference type="ARBA" id="ARBA00022989"/>
    </source>
</evidence>
<keyword evidence="2" id="KW-1003">Cell membrane</keyword>
<dbReference type="RefSeq" id="WP_165700635.1">
    <property type="nucleotide sequence ID" value="NZ_CP036265.1"/>
</dbReference>
<keyword evidence="10" id="KW-1185">Reference proteome</keyword>
<dbReference type="Pfam" id="PF09594">
    <property type="entry name" value="GT87"/>
    <property type="match status" value="1"/>
</dbReference>